<evidence type="ECO:0000313" key="2">
    <source>
        <dbReference type="Proteomes" id="UP000596742"/>
    </source>
</evidence>
<proteinExistence type="predicted"/>
<sequence>MCTDQKVPSTGTQVDLVKKLAEKLEIEEPDRSTFDGDLSTIPDSIQGIRRLNIAKIKEVFQVPTIGTKDELSLRLLALRLGSRNLIFQKEAKLILDLFNISKQLIFAQKSLYICQEEFIHRERAFGVRENPSFSSHRPRRNTRNCGEKRNLSEVELPFGISEENLQDIFKTIERYIENITCQKSKEQVSTQRDVICLPGNRILIYWGDEELGASNRKAGWFPAKVMKYEEYKDEITVKYV</sequence>
<protein>
    <recommendedName>
        <fullName evidence="3">SAP domain-containing protein</fullName>
    </recommendedName>
</protein>
<reference evidence="1" key="1">
    <citation type="submission" date="2018-11" db="EMBL/GenBank/DDBJ databases">
        <authorList>
            <person name="Alioto T."/>
            <person name="Alioto T."/>
        </authorList>
    </citation>
    <scope>NUCLEOTIDE SEQUENCE</scope>
</reference>
<dbReference type="AlphaFoldDB" id="A0A8B6FDY8"/>
<name>A0A8B6FDY8_MYTGA</name>
<keyword evidence="2" id="KW-1185">Reference proteome</keyword>
<evidence type="ECO:0000313" key="1">
    <source>
        <dbReference type="EMBL" id="VDI47349.1"/>
    </source>
</evidence>
<dbReference type="Proteomes" id="UP000596742">
    <property type="component" value="Unassembled WGS sequence"/>
</dbReference>
<organism evidence="1 2">
    <name type="scientific">Mytilus galloprovincialis</name>
    <name type="common">Mediterranean mussel</name>
    <dbReference type="NCBI Taxonomy" id="29158"/>
    <lineage>
        <taxon>Eukaryota</taxon>
        <taxon>Metazoa</taxon>
        <taxon>Spiralia</taxon>
        <taxon>Lophotrochozoa</taxon>
        <taxon>Mollusca</taxon>
        <taxon>Bivalvia</taxon>
        <taxon>Autobranchia</taxon>
        <taxon>Pteriomorphia</taxon>
        <taxon>Mytilida</taxon>
        <taxon>Mytiloidea</taxon>
        <taxon>Mytilidae</taxon>
        <taxon>Mytilinae</taxon>
        <taxon>Mytilus</taxon>
    </lineage>
</organism>
<dbReference type="EMBL" id="UYJE01006599">
    <property type="protein sequence ID" value="VDI47349.1"/>
    <property type="molecule type" value="Genomic_DNA"/>
</dbReference>
<feature type="non-terminal residue" evidence="1">
    <location>
        <position position="1"/>
    </location>
</feature>
<evidence type="ECO:0008006" key="3">
    <source>
        <dbReference type="Google" id="ProtNLM"/>
    </source>
</evidence>
<accession>A0A8B6FDY8</accession>
<dbReference type="OrthoDB" id="5988483at2759"/>
<comment type="caution">
    <text evidence="1">The sequence shown here is derived from an EMBL/GenBank/DDBJ whole genome shotgun (WGS) entry which is preliminary data.</text>
</comment>
<gene>
    <name evidence="1" type="ORF">MGAL_10B063195</name>
</gene>